<dbReference type="PANTHER" id="PTHR31131:SF6">
    <property type="entry name" value="CASTOR ACT DOMAIN-CONTAINING PROTEIN"/>
    <property type="match status" value="1"/>
</dbReference>
<accession>A0A9P4WK26</accession>
<dbReference type="PANTHER" id="PTHR31131">
    <property type="entry name" value="CHROMOSOME 1, WHOLE GENOME SHOTGUN SEQUENCE"/>
    <property type="match status" value="1"/>
</dbReference>
<gene>
    <name evidence="3" type="ORF">E8E12_006516</name>
</gene>
<protein>
    <recommendedName>
        <fullName evidence="2">CASTOR ACT domain-containing protein</fullName>
    </recommendedName>
</protein>
<organism evidence="3 4">
    <name type="scientific">Didymella heteroderae</name>
    <dbReference type="NCBI Taxonomy" id="1769908"/>
    <lineage>
        <taxon>Eukaryota</taxon>
        <taxon>Fungi</taxon>
        <taxon>Dikarya</taxon>
        <taxon>Ascomycota</taxon>
        <taxon>Pezizomycotina</taxon>
        <taxon>Dothideomycetes</taxon>
        <taxon>Pleosporomycetidae</taxon>
        <taxon>Pleosporales</taxon>
        <taxon>Pleosporineae</taxon>
        <taxon>Didymellaceae</taxon>
        <taxon>Didymella</taxon>
    </lineage>
</organism>
<evidence type="ECO:0000313" key="4">
    <source>
        <dbReference type="Proteomes" id="UP000758155"/>
    </source>
</evidence>
<dbReference type="EMBL" id="SWKV01000067">
    <property type="protein sequence ID" value="KAF3034531.1"/>
    <property type="molecule type" value="Genomic_DNA"/>
</dbReference>
<feature type="region of interest" description="Disordered" evidence="1">
    <location>
        <begin position="190"/>
        <end position="213"/>
    </location>
</feature>
<evidence type="ECO:0000259" key="2">
    <source>
        <dbReference type="Pfam" id="PF13840"/>
    </source>
</evidence>
<dbReference type="Pfam" id="PF13840">
    <property type="entry name" value="ACT_7"/>
    <property type="match status" value="1"/>
</dbReference>
<evidence type="ECO:0000313" key="3">
    <source>
        <dbReference type="EMBL" id="KAF3034531.1"/>
    </source>
</evidence>
<reference evidence="3" key="1">
    <citation type="submission" date="2019-04" db="EMBL/GenBank/DDBJ databases">
        <title>Sequencing of skin fungus with MAO and IRED activity.</title>
        <authorList>
            <person name="Marsaioli A.J."/>
            <person name="Bonatto J.M.C."/>
            <person name="Reis Junior O."/>
        </authorList>
    </citation>
    <scope>NUCLEOTIDE SEQUENCE</scope>
    <source>
        <strain evidence="3">28M1</strain>
    </source>
</reference>
<dbReference type="SUPFAM" id="SSF55021">
    <property type="entry name" value="ACT-like"/>
    <property type="match status" value="1"/>
</dbReference>
<dbReference type="InterPro" id="IPR027795">
    <property type="entry name" value="CASTOR_ACT_dom"/>
</dbReference>
<evidence type="ECO:0000256" key="1">
    <source>
        <dbReference type="SAM" id="MobiDB-lite"/>
    </source>
</evidence>
<dbReference type="Gene3D" id="3.30.2130.10">
    <property type="entry name" value="VC0802-like"/>
    <property type="match status" value="2"/>
</dbReference>
<dbReference type="AlphaFoldDB" id="A0A9P4WK26"/>
<dbReference type="InterPro" id="IPR045865">
    <property type="entry name" value="ACT-like_dom_sf"/>
</dbReference>
<keyword evidence="4" id="KW-1185">Reference proteome</keyword>
<dbReference type="OrthoDB" id="58529at2759"/>
<dbReference type="Proteomes" id="UP000758155">
    <property type="component" value="Unassembled WGS sequence"/>
</dbReference>
<comment type="caution">
    <text evidence="3">The sequence shown here is derived from an EMBL/GenBank/DDBJ whole genome shotgun (WGS) entry which is preliminary data.</text>
</comment>
<name>A0A9P4WK26_9PLEO</name>
<dbReference type="InterPro" id="IPR051719">
    <property type="entry name" value="CASTOR_mTORC1"/>
</dbReference>
<feature type="domain" description="CASTOR ACT" evidence="2">
    <location>
        <begin position="113"/>
        <end position="173"/>
    </location>
</feature>
<dbReference type="GO" id="GO:0046394">
    <property type="term" value="P:carboxylic acid biosynthetic process"/>
    <property type="evidence" value="ECO:0007669"/>
    <property type="project" value="UniProtKB-ARBA"/>
</dbReference>
<sequence length="389" mass="42663">MLHPAHLRPPANMLSFQNTQLALIHIPLHLYNNFLQAILQLLLPTATCEDSDDDSNGAVQPPDGWDDEQIFINISVTPVECSIVCSRKLVNELFVPVLDSLGSFSKSEVHITTEDFVVMQLDGEGLDADRRVLELTGPLALAGISIFFITSYYSDYILVPLRYRNRVTQALEEKGLTFIDSTSSYMNPNHHSRKSSVPTFEVQPPGTPPPATVSELQTRTFATLKRRNIVPTADCNVRLVRCGTRRDSQSNGCSNPAQDALQLGFVKCLISPPCPKFLSLTLADNEAPSLLIDHTLLSNFSPDVLMVSKDEHLVPITLDLRDLPAESTGIVCGVAGRLLGETSEGFQKPVEMSYLSTALAGTVMVEEKELDRAMDALRGVENGVSLTLD</sequence>
<proteinExistence type="predicted"/>
<dbReference type="GO" id="GO:0006520">
    <property type="term" value="P:amino acid metabolic process"/>
    <property type="evidence" value="ECO:0007669"/>
    <property type="project" value="UniProtKB-ARBA"/>
</dbReference>